<evidence type="ECO:0000313" key="2">
    <source>
        <dbReference type="EMBL" id="TCC20002.1"/>
    </source>
</evidence>
<accession>A0A4R0IBV1</accession>
<organism evidence="2 3">
    <name type="scientific">Kribbella sindirgiensis</name>
    <dbReference type="NCBI Taxonomy" id="1124744"/>
    <lineage>
        <taxon>Bacteria</taxon>
        <taxon>Bacillati</taxon>
        <taxon>Actinomycetota</taxon>
        <taxon>Actinomycetes</taxon>
        <taxon>Propionibacteriales</taxon>
        <taxon>Kribbellaceae</taxon>
        <taxon>Kribbella</taxon>
    </lineage>
</organism>
<evidence type="ECO:0000256" key="1">
    <source>
        <dbReference type="SAM" id="Phobius"/>
    </source>
</evidence>
<name>A0A4R0IBV1_9ACTN</name>
<protein>
    <submittedName>
        <fullName evidence="2">Pentapeptide repeat-containing protein</fullName>
    </submittedName>
</protein>
<evidence type="ECO:0000313" key="3">
    <source>
        <dbReference type="Proteomes" id="UP000292695"/>
    </source>
</evidence>
<dbReference type="EMBL" id="SJKA01000022">
    <property type="protein sequence ID" value="TCC20002.1"/>
    <property type="molecule type" value="Genomic_DNA"/>
</dbReference>
<dbReference type="OrthoDB" id="3827724at2"/>
<keyword evidence="1" id="KW-0812">Transmembrane</keyword>
<keyword evidence="1" id="KW-0472">Membrane</keyword>
<dbReference type="RefSeq" id="WP_131295969.1">
    <property type="nucleotide sequence ID" value="NZ_SJKA01000022.1"/>
</dbReference>
<comment type="caution">
    <text evidence="2">The sequence shown here is derived from an EMBL/GenBank/DDBJ whole genome shotgun (WGS) entry which is preliminary data.</text>
</comment>
<gene>
    <name evidence="2" type="ORF">E0H50_37915</name>
</gene>
<proteinExistence type="predicted"/>
<reference evidence="2 3" key="1">
    <citation type="submission" date="2019-02" db="EMBL/GenBank/DDBJ databases">
        <title>Kribbella capetownensis sp. nov. and Kribbella speibonae sp. nov., isolated from soil.</title>
        <authorList>
            <person name="Curtis S.M."/>
            <person name="Norton I."/>
            <person name="Everest G.J."/>
            <person name="Meyers P.R."/>
        </authorList>
    </citation>
    <scope>NUCLEOTIDE SEQUENCE [LARGE SCALE GENOMIC DNA]</scope>
    <source>
        <strain evidence="2 3">DSM 27082</strain>
    </source>
</reference>
<feature type="transmembrane region" description="Helical" evidence="1">
    <location>
        <begin position="49"/>
        <end position="68"/>
    </location>
</feature>
<sequence length="424" mass="46290">MTQQDAQWGLQHGSVVLAGGRRDGIRRPGVPDRETADAGGLSRATVRTAVGLFFGAVAAWMVISGLLARRWPWQLYGDQASQSDVLKLALGVVAAGGAAIALVVNYRRQQHLERDDVGKRDQIRLFTERFGAAAAQLGGDRPAVRLAGVYAMAALADEWSTRRQQCVDVLCGYLRLPYTGEPPLGHPELVVEQRHYAGGTIQRTETTTHQTGEIQVRQAIVDTIRQHLRAYAEQSWSDLTFDFTGATLVNASFSGATFSGERTWFDGARFSGDYTLFTGVAFSGDRTWFAGATFSSGRTWFDGATFSSEDTVFEGAEFFGEDTMFDGAVFSSEQTWFAGARFSGDSTSFAGAEFVGDYAWFDDARFSGKHTSFDGATFSGEFVSFRDSAFTDVDDALHEARISPQEIRWGPVPSRSAWPPDSSA</sequence>
<feature type="transmembrane region" description="Helical" evidence="1">
    <location>
        <begin position="88"/>
        <end position="106"/>
    </location>
</feature>
<dbReference type="AlphaFoldDB" id="A0A4R0IBV1"/>
<keyword evidence="3" id="KW-1185">Reference proteome</keyword>
<dbReference type="Proteomes" id="UP000292695">
    <property type="component" value="Unassembled WGS sequence"/>
</dbReference>
<keyword evidence="1" id="KW-1133">Transmembrane helix</keyword>
<dbReference type="Gene3D" id="2.160.20.80">
    <property type="entry name" value="E3 ubiquitin-protein ligase SopA"/>
    <property type="match status" value="1"/>
</dbReference>